<gene>
    <name evidence="10" type="ORF">SAMN05660226_02451</name>
</gene>
<keyword evidence="4" id="KW-0378">Hydrolase</keyword>
<dbReference type="GO" id="GO:0006508">
    <property type="term" value="P:proteolysis"/>
    <property type="evidence" value="ECO:0007669"/>
    <property type="project" value="UniProtKB-KW"/>
</dbReference>
<evidence type="ECO:0000313" key="11">
    <source>
        <dbReference type="Proteomes" id="UP000190541"/>
    </source>
</evidence>
<dbReference type="GO" id="GO:0016020">
    <property type="term" value="C:membrane"/>
    <property type="evidence" value="ECO:0007669"/>
    <property type="project" value="UniProtKB-SubCell"/>
</dbReference>
<dbReference type="GO" id="GO:0004252">
    <property type="term" value="F:serine-type endopeptidase activity"/>
    <property type="evidence" value="ECO:0007669"/>
    <property type="project" value="InterPro"/>
</dbReference>
<dbReference type="EMBL" id="FUYS01000005">
    <property type="protein sequence ID" value="SKB64207.1"/>
    <property type="molecule type" value="Genomic_DNA"/>
</dbReference>
<dbReference type="AlphaFoldDB" id="A0A1T5CXX3"/>
<feature type="transmembrane region" description="Helical" evidence="7">
    <location>
        <begin position="177"/>
        <end position="195"/>
    </location>
</feature>
<feature type="transmembrane region" description="Helical" evidence="7">
    <location>
        <begin position="112"/>
        <end position="132"/>
    </location>
</feature>
<feature type="domain" description="DUF6576" evidence="9">
    <location>
        <begin position="255"/>
        <end position="287"/>
    </location>
</feature>
<evidence type="ECO:0000256" key="5">
    <source>
        <dbReference type="ARBA" id="ARBA00022989"/>
    </source>
</evidence>
<organism evidence="10 11">
    <name type="scientific">Parapedobacter luteus</name>
    <dbReference type="NCBI Taxonomy" id="623280"/>
    <lineage>
        <taxon>Bacteria</taxon>
        <taxon>Pseudomonadati</taxon>
        <taxon>Bacteroidota</taxon>
        <taxon>Sphingobacteriia</taxon>
        <taxon>Sphingobacteriales</taxon>
        <taxon>Sphingobacteriaceae</taxon>
        <taxon>Parapedobacter</taxon>
    </lineage>
</organism>
<dbReference type="InterPro" id="IPR035952">
    <property type="entry name" value="Rhomboid-like_sf"/>
</dbReference>
<dbReference type="Gene3D" id="1.20.1540.10">
    <property type="entry name" value="Rhomboid-like"/>
    <property type="match status" value="1"/>
</dbReference>
<dbReference type="InterPro" id="IPR022764">
    <property type="entry name" value="Peptidase_S54_rhomboid_dom"/>
</dbReference>
<dbReference type="SUPFAM" id="SSF144091">
    <property type="entry name" value="Rhomboid-like"/>
    <property type="match status" value="1"/>
</dbReference>
<protein>
    <submittedName>
        <fullName evidence="10">Membrane associated serine protease, rhomboid family</fullName>
    </submittedName>
</protein>
<keyword evidence="5 7" id="KW-1133">Transmembrane helix</keyword>
<feature type="transmembrane region" description="Helical" evidence="7">
    <location>
        <begin position="144"/>
        <end position="165"/>
    </location>
</feature>
<keyword evidence="6 7" id="KW-0472">Membrane</keyword>
<keyword evidence="11" id="KW-1185">Reference proteome</keyword>
<dbReference type="Pfam" id="PF20216">
    <property type="entry name" value="DUF6576"/>
    <property type="match status" value="1"/>
</dbReference>
<evidence type="ECO:0000256" key="4">
    <source>
        <dbReference type="ARBA" id="ARBA00022801"/>
    </source>
</evidence>
<evidence type="ECO:0000259" key="8">
    <source>
        <dbReference type="Pfam" id="PF01694"/>
    </source>
</evidence>
<reference evidence="10 11" key="1">
    <citation type="submission" date="2017-02" db="EMBL/GenBank/DDBJ databases">
        <authorList>
            <person name="Peterson S.W."/>
        </authorList>
    </citation>
    <scope>NUCLEOTIDE SEQUENCE [LARGE SCALE GENOMIC DNA]</scope>
    <source>
        <strain evidence="10 11">DSM 22899</strain>
    </source>
</reference>
<name>A0A1T5CXX3_9SPHI</name>
<dbReference type="STRING" id="623280.SAMN05660226_02451"/>
<dbReference type="PANTHER" id="PTHR43731:SF14">
    <property type="entry name" value="PRESENILIN-ASSOCIATED RHOMBOID-LIKE PROTEIN, MITOCHONDRIAL"/>
    <property type="match status" value="1"/>
</dbReference>
<dbReference type="OrthoDB" id="680602at2"/>
<accession>A0A1T5CXX3</accession>
<dbReference type="InterPro" id="IPR046483">
    <property type="entry name" value="DUF6576"/>
</dbReference>
<dbReference type="InterPro" id="IPR050925">
    <property type="entry name" value="Rhomboid_protease_S54"/>
</dbReference>
<comment type="similarity">
    <text evidence="2">Belongs to the peptidase S54 family.</text>
</comment>
<feature type="transmembrane region" description="Helical" evidence="7">
    <location>
        <begin position="84"/>
        <end position="105"/>
    </location>
</feature>
<proteinExistence type="inferred from homology"/>
<evidence type="ECO:0000313" key="10">
    <source>
        <dbReference type="EMBL" id="SKB64207.1"/>
    </source>
</evidence>
<evidence type="ECO:0000256" key="7">
    <source>
        <dbReference type="SAM" id="Phobius"/>
    </source>
</evidence>
<evidence type="ECO:0000256" key="1">
    <source>
        <dbReference type="ARBA" id="ARBA00004141"/>
    </source>
</evidence>
<evidence type="ECO:0000256" key="2">
    <source>
        <dbReference type="ARBA" id="ARBA00009045"/>
    </source>
</evidence>
<dbReference type="Pfam" id="PF01694">
    <property type="entry name" value="Rhomboid"/>
    <property type="match status" value="1"/>
</dbReference>
<evidence type="ECO:0000256" key="3">
    <source>
        <dbReference type="ARBA" id="ARBA00022692"/>
    </source>
</evidence>
<keyword evidence="3 7" id="KW-0812">Transmembrane</keyword>
<keyword evidence="10" id="KW-0645">Protease</keyword>
<feature type="domain" description="Peptidase S54 rhomboid" evidence="8">
    <location>
        <begin position="71"/>
        <end position="214"/>
    </location>
</feature>
<dbReference type="Proteomes" id="UP000190541">
    <property type="component" value="Unassembled WGS sequence"/>
</dbReference>
<sequence length="293" mass="32927">MKRSWIGDLWDKAFRSGNPLYLFIAINILVFVGINLLSLVTALGITNVPLSGYLMSWLELPASITGWLYKPWTIATYMFTQQGLFHVLFNMLWLFWLGIIFLDFLKQRQFVFVYLAGGIAGGLLYLLAFNLIPAFSAQAFRTVMIGSSASVSAVVFATATLLPDYTIRMLFFGNVKLKYLALAFIAIDVLAISGLNAGGSIAHIGGALFGFIYIKRLQNGQDWSRMLGTERRKRKLRVMRNDNMASPYEEPLVPNQEVIDRILDKISQSGYDSLTKAEKEALFKASKQGQNEY</sequence>
<feature type="transmembrane region" description="Helical" evidence="7">
    <location>
        <begin position="20"/>
        <end position="45"/>
    </location>
</feature>
<evidence type="ECO:0000256" key="6">
    <source>
        <dbReference type="ARBA" id="ARBA00023136"/>
    </source>
</evidence>
<dbReference type="RefSeq" id="WP_079717130.1">
    <property type="nucleotide sequence ID" value="NZ_FUYS01000005.1"/>
</dbReference>
<evidence type="ECO:0000259" key="9">
    <source>
        <dbReference type="Pfam" id="PF20216"/>
    </source>
</evidence>
<feature type="transmembrane region" description="Helical" evidence="7">
    <location>
        <begin position="201"/>
        <end position="217"/>
    </location>
</feature>
<comment type="subcellular location">
    <subcellularLocation>
        <location evidence="1">Membrane</location>
        <topology evidence="1">Multi-pass membrane protein</topology>
    </subcellularLocation>
</comment>
<dbReference type="PANTHER" id="PTHR43731">
    <property type="entry name" value="RHOMBOID PROTEASE"/>
    <property type="match status" value="1"/>
</dbReference>